<name>A0A8X6U3Q5_NEPPI</name>
<reference evidence="2" key="1">
    <citation type="submission" date="2020-08" db="EMBL/GenBank/DDBJ databases">
        <title>Multicomponent nature underlies the extraordinary mechanical properties of spider dragline silk.</title>
        <authorList>
            <person name="Kono N."/>
            <person name="Nakamura H."/>
            <person name="Mori M."/>
            <person name="Yoshida Y."/>
            <person name="Ohtoshi R."/>
            <person name="Malay A.D."/>
            <person name="Moran D.A.P."/>
            <person name="Tomita M."/>
            <person name="Numata K."/>
            <person name="Arakawa K."/>
        </authorList>
    </citation>
    <scope>NUCLEOTIDE SEQUENCE</scope>
</reference>
<organism evidence="2 3">
    <name type="scientific">Nephila pilipes</name>
    <name type="common">Giant wood spider</name>
    <name type="synonym">Nephila maculata</name>
    <dbReference type="NCBI Taxonomy" id="299642"/>
    <lineage>
        <taxon>Eukaryota</taxon>
        <taxon>Metazoa</taxon>
        <taxon>Ecdysozoa</taxon>
        <taxon>Arthropoda</taxon>
        <taxon>Chelicerata</taxon>
        <taxon>Arachnida</taxon>
        <taxon>Araneae</taxon>
        <taxon>Araneomorphae</taxon>
        <taxon>Entelegynae</taxon>
        <taxon>Araneoidea</taxon>
        <taxon>Nephilidae</taxon>
        <taxon>Nephila</taxon>
    </lineage>
</organism>
<keyword evidence="3" id="KW-1185">Reference proteome</keyword>
<protein>
    <submittedName>
        <fullName evidence="2">Uncharacterized protein</fullName>
    </submittedName>
</protein>
<evidence type="ECO:0000256" key="1">
    <source>
        <dbReference type="SAM" id="MobiDB-lite"/>
    </source>
</evidence>
<feature type="region of interest" description="Disordered" evidence="1">
    <location>
        <begin position="82"/>
        <end position="111"/>
    </location>
</feature>
<sequence length="111" mass="12622">MTKNPNLKKSRHPIQWNLMDISRVLSSHVLSVRNSTPQIPSYRFPFSTELHPSNLSLRKSRNSWRAVALGEKITGLKALFTGGGVGDASPKEEEAEKGYERQRSKRMQCNR</sequence>
<feature type="compositionally biased region" description="Basic and acidic residues" evidence="1">
    <location>
        <begin position="89"/>
        <end position="102"/>
    </location>
</feature>
<gene>
    <name evidence="2" type="ORF">NPIL_165051</name>
</gene>
<evidence type="ECO:0000313" key="2">
    <source>
        <dbReference type="EMBL" id="GFT78538.1"/>
    </source>
</evidence>
<comment type="caution">
    <text evidence="2">The sequence shown here is derived from an EMBL/GenBank/DDBJ whole genome shotgun (WGS) entry which is preliminary data.</text>
</comment>
<dbReference type="EMBL" id="BMAW01118207">
    <property type="protein sequence ID" value="GFT78538.1"/>
    <property type="molecule type" value="Genomic_DNA"/>
</dbReference>
<dbReference type="AlphaFoldDB" id="A0A8X6U3Q5"/>
<proteinExistence type="predicted"/>
<evidence type="ECO:0000313" key="3">
    <source>
        <dbReference type="Proteomes" id="UP000887013"/>
    </source>
</evidence>
<dbReference type="Proteomes" id="UP000887013">
    <property type="component" value="Unassembled WGS sequence"/>
</dbReference>
<accession>A0A8X6U3Q5</accession>